<gene>
    <name evidence="1" type="ORF">PSU4_30210</name>
</gene>
<name>A0A511DHU5_9PSEU</name>
<dbReference type="SUPFAM" id="SSF54593">
    <property type="entry name" value="Glyoxalase/Bleomycin resistance protein/Dihydroxybiphenyl dioxygenase"/>
    <property type="match status" value="2"/>
</dbReference>
<reference evidence="1 2" key="1">
    <citation type="submission" date="2019-07" db="EMBL/GenBank/DDBJ databases">
        <title>Whole genome shotgun sequence of Pseudonocardia sulfidoxydans NBRC 16205.</title>
        <authorList>
            <person name="Hosoyama A."/>
            <person name="Uohara A."/>
            <person name="Ohji S."/>
            <person name="Ichikawa N."/>
        </authorList>
    </citation>
    <scope>NUCLEOTIDE SEQUENCE [LARGE SCALE GENOMIC DNA]</scope>
    <source>
        <strain evidence="1 2">NBRC 16205</strain>
    </source>
</reference>
<dbReference type="PANTHER" id="PTHR36503:SF1">
    <property type="entry name" value="BLR2520 PROTEIN"/>
    <property type="match status" value="1"/>
</dbReference>
<dbReference type="EMBL" id="BJVJ01000028">
    <property type="protein sequence ID" value="GEL24067.1"/>
    <property type="molecule type" value="Genomic_DNA"/>
</dbReference>
<keyword evidence="2" id="KW-1185">Reference proteome</keyword>
<dbReference type="Proteomes" id="UP000321685">
    <property type="component" value="Unassembled WGS sequence"/>
</dbReference>
<dbReference type="AlphaFoldDB" id="A0A511DHU5"/>
<dbReference type="OrthoDB" id="4825162at2"/>
<dbReference type="Gene3D" id="3.10.180.10">
    <property type="entry name" value="2,3-Dihydroxybiphenyl 1,2-Dioxygenase, domain 1"/>
    <property type="match status" value="2"/>
</dbReference>
<proteinExistence type="predicted"/>
<dbReference type="PANTHER" id="PTHR36503">
    <property type="entry name" value="BLR2520 PROTEIN"/>
    <property type="match status" value="1"/>
</dbReference>
<dbReference type="RefSeq" id="WP_147108337.1">
    <property type="nucleotide sequence ID" value="NZ_BJVJ01000028.1"/>
</dbReference>
<protein>
    <recommendedName>
        <fullName evidence="3">Glyoxalase</fullName>
    </recommendedName>
</protein>
<evidence type="ECO:0000313" key="2">
    <source>
        <dbReference type="Proteomes" id="UP000321685"/>
    </source>
</evidence>
<comment type="caution">
    <text evidence="1">The sequence shown here is derived from an EMBL/GenBank/DDBJ whole genome shotgun (WGS) entry which is preliminary data.</text>
</comment>
<evidence type="ECO:0000313" key="1">
    <source>
        <dbReference type="EMBL" id="GEL24067.1"/>
    </source>
</evidence>
<dbReference type="InterPro" id="IPR029068">
    <property type="entry name" value="Glyas_Bleomycin-R_OHBP_Dase"/>
</dbReference>
<sequence>MTRIASLTVQTTDVDRSRTFWAALGLDHLVDVANTDEPSTGFRGFTVSLVVAGPATALALVDAATAAGGTVLKPAAKSFWGFGGVVAAPDGTIVKIASSSKKDTGPATRDIDSVVVLLGCDDVAATRQFYVDHGLTVGKSFGRKYVDFTMDGSPITLGLYGRRALAKDAGVPADGTGSHRIVIGGDVGDLTDPDGFRWHPAAVAEKA</sequence>
<accession>A0A511DHU5</accession>
<organism evidence="1 2">
    <name type="scientific">Pseudonocardia sulfidoxydans NBRC 16205</name>
    <dbReference type="NCBI Taxonomy" id="1223511"/>
    <lineage>
        <taxon>Bacteria</taxon>
        <taxon>Bacillati</taxon>
        <taxon>Actinomycetota</taxon>
        <taxon>Actinomycetes</taxon>
        <taxon>Pseudonocardiales</taxon>
        <taxon>Pseudonocardiaceae</taxon>
        <taxon>Pseudonocardia</taxon>
    </lineage>
</organism>
<evidence type="ECO:0008006" key="3">
    <source>
        <dbReference type="Google" id="ProtNLM"/>
    </source>
</evidence>